<reference evidence="1 2" key="1">
    <citation type="journal article" date="2022" name="bioRxiv">
        <title>The genome of the oomycete Peronosclerospora sorghi, a cosmopolitan pathogen of maize and sorghum, is inflated with dispersed pseudogenes.</title>
        <authorList>
            <person name="Fletcher K."/>
            <person name="Martin F."/>
            <person name="Isakeit T."/>
            <person name="Cavanaugh K."/>
            <person name="Magill C."/>
            <person name="Michelmore R."/>
        </authorList>
    </citation>
    <scope>NUCLEOTIDE SEQUENCE [LARGE SCALE GENOMIC DNA]</scope>
    <source>
        <strain evidence="1">P6</strain>
    </source>
</reference>
<organism evidence="1 2">
    <name type="scientific">Peronosclerospora sorghi</name>
    <dbReference type="NCBI Taxonomy" id="230839"/>
    <lineage>
        <taxon>Eukaryota</taxon>
        <taxon>Sar</taxon>
        <taxon>Stramenopiles</taxon>
        <taxon>Oomycota</taxon>
        <taxon>Peronosporomycetes</taxon>
        <taxon>Peronosporales</taxon>
        <taxon>Peronosporaceae</taxon>
        <taxon>Peronosclerospora</taxon>
    </lineage>
</organism>
<keyword evidence="2" id="KW-1185">Reference proteome</keyword>
<protein>
    <submittedName>
        <fullName evidence="1">Uncharacterized protein</fullName>
    </submittedName>
</protein>
<gene>
    <name evidence="1" type="ORF">PsorP6_003032</name>
</gene>
<proteinExistence type="predicted"/>
<sequence>MRYPFFRSLFDTEFVNAVKNAIQAEEEMYAELGLYVAMLKFVGGSTPQAASLIERARKISGLETVAEKWKMDNFRPDAQRFEYPCQCKLWPAQLATEKLVRLPARGAVAD</sequence>
<comment type="caution">
    <text evidence="1">The sequence shown here is derived from an EMBL/GenBank/DDBJ whole genome shotgun (WGS) entry which is preliminary data.</text>
</comment>
<dbReference type="Proteomes" id="UP001163321">
    <property type="component" value="Chromosome 8"/>
</dbReference>
<dbReference type="EMBL" id="CM047587">
    <property type="protein sequence ID" value="KAI9908782.1"/>
    <property type="molecule type" value="Genomic_DNA"/>
</dbReference>
<accession>A0ACC0VQN0</accession>
<evidence type="ECO:0000313" key="2">
    <source>
        <dbReference type="Proteomes" id="UP001163321"/>
    </source>
</evidence>
<evidence type="ECO:0000313" key="1">
    <source>
        <dbReference type="EMBL" id="KAI9908782.1"/>
    </source>
</evidence>
<name>A0ACC0VQN0_9STRA</name>